<dbReference type="SMART" id="SM00261">
    <property type="entry name" value="FU"/>
    <property type="match status" value="4"/>
</dbReference>
<dbReference type="InterPro" id="IPR006212">
    <property type="entry name" value="Furin_repeat"/>
</dbReference>
<dbReference type="SUPFAM" id="SSF57184">
    <property type="entry name" value="Growth factor receptor domain"/>
    <property type="match status" value="2"/>
</dbReference>
<dbReference type="InterPro" id="IPR032778">
    <property type="entry name" value="GF_recep_IV"/>
</dbReference>
<dbReference type="InterPro" id="IPR009030">
    <property type="entry name" value="Growth_fac_rcpt_cys_sf"/>
</dbReference>
<name>A0ABM3WUC9_ERIEU</name>
<evidence type="ECO:0000313" key="4">
    <source>
        <dbReference type="RefSeq" id="XP_060040178.1"/>
    </source>
</evidence>
<dbReference type="Proteomes" id="UP001652624">
    <property type="component" value="Unplaced"/>
</dbReference>
<gene>
    <name evidence="4" type="primary">LOC132536400</name>
</gene>
<accession>A0ABM3WUC9</accession>
<evidence type="ECO:0000259" key="2">
    <source>
        <dbReference type="Pfam" id="PF14843"/>
    </source>
</evidence>
<organism evidence="3 4">
    <name type="scientific">Erinaceus europaeus</name>
    <name type="common">Western European hedgehog</name>
    <dbReference type="NCBI Taxonomy" id="9365"/>
    <lineage>
        <taxon>Eukaryota</taxon>
        <taxon>Metazoa</taxon>
        <taxon>Chordata</taxon>
        <taxon>Craniata</taxon>
        <taxon>Vertebrata</taxon>
        <taxon>Euteleostomi</taxon>
        <taxon>Mammalia</taxon>
        <taxon>Eutheria</taxon>
        <taxon>Laurasiatheria</taxon>
        <taxon>Eulipotyphla</taxon>
        <taxon>Erinaceidae</taxon>
        <taxon>Erinaceinae</taxon>
        <taxon>Erinaceus</taxon>
    </lineage>
</organism>
<keyword evidence="1" id="KW-0325">Glycoprotein</keyword>
<evidence type="ECO:0000313" key="3">
    <source>
        <dbReference type="Proteomes" id="UP001652624"/>
    </source>
</evidence>
<dbReference type="Pfam" id="PF14843">
    <property type="entry name" value="GF_recep_IV"/>
    <property type="match status" value="1"/>
</dbReference>
<protein>
    <submittedName>
        <fullName evidence="4">Proprotein convertase subtilisin/kexin type 5-like</fullName>
    </submittedName>
</protein>
<sequence length="211" mass="23902">MKNCKDCHKTCQTCSSPGTCTQCREGLEMNSHGYCVPHKDCAPTEFWNETLGCQPCDTKCFRCYGPSENQCHTCPQEKFLLNTTCVKDCPEGYYQVHQQCAPCHSSCRTCEGRRSLQCLSCRPGWFQLGQECLLHCREGYYADNSTGHCEKCNKNCKACRGPQLTDCLSCNMFFFLLQAKGECHLTCPEHYHAESSTQTCERCHPTCSQCE</sequence>
<evidence type="ECO:0000256" key="1">
    <source>
        <dbReference type="ARBA" id="ARBA00023180"/>
    </source>
</evidence>
<dbReference type="PANTHER" id="PTHR15332">
    <property type="entry name" value="PROPROTEIN CONVERTASE SUBTILISIN_KEXIN TYPE 5-LIKE"/>
    <property type="match status" value="1"/>
</dbReference>
<feature type="non-terminal residue" evidence="4">
    <location>
        <position position="211"/>
    </location>
</feature>
<keyword evidence="3" id="KW-1185">Reference proteome</keyword>
<dbReference type="GeneID" id="132536400"/>
<dbReference type="RefSeq" id="XP_060040178.1">
    <property type="nucleotide sequence ID" value="XM_060184195.1"/>
</dbReference>
<dbReference type="Gene3D" id="2.10.220.10">
    <property type="entry name" value="Hormone Receptor, Insulin-like Growth Factor Receptor 1, Chain A, domain 2"/>
    <property type="match status" value="3"/>
</dbReference>
<dbReference type="CDD" id="cd00064">
    <property type="entry name" value="FU"/>
    <property type="match status" value="3"/>
</dbReference>
<proteinExistence type="predicted"/>
<reference evidence="4" key="1">
    <citation type="submission" date="2025-08" db="UniProtKB">
        <authorList>
            <consortium name="RefSeq"/>
        </authorList>
    </citation>
    <scope>IDENTIFICATION</scope>
</reference>
<feature type="domain" description="Growth factor receptor" evidence="2">
    <location>
        <begin position="56"/>
        <end position="165"/>
    </location>
</feature>
<dbReference type="PANTHER" id="PTHR15332:SF175">
    <property type="entry name" value="PROPROTEIN CONVERTASE SUBTILISIN_KEXIN TYPE 5-LIKE"/>
    <property type="match status" value="1"/>
</dbReference>